<evidence type="ECO:0008006" key="3">
    <source>
        <dbReference type="Google" id="ProtNLM"/>
    </source>
</evidence>
<sequence length="255" mass="27809">MKIVLTGSTGFAGAEILSQCIAHNYIEHVYVLTRRPLDARFSHKKVTQILHEDFETYPEDLLQRLRDEGVEACIWALGGKTKDLKSLDNSRKVNVNFVAAAAEAFAKGLAPALGPYPGYPGKEPKPGVGRFPFRFVYVSAWGAEHNQFRKLWVGDDDRKLKGAAEKAIFATADESEEKEGHRCFEAIALRPGGILAGSSEAMGTIITQAIIPSVTSGQLASMAIRTAFSGGKDGKRILENKDLLGDDWAMVNSLN</sequence>
<proteinExistence type="predicted"/>
<evidence type="ECO:0000313" key="1">
    <source>
        <dbReference type="EMBL" id="KAF2172791.1"/>
    </source>
</evidence>
<organism evidence="1 2">
    <name type="scientific">Zasmidium cellare ATCC 36951</name>
    <dbReference type="NCBI Taxonomy" id="1080233"/>
    <lineage>
        <taxon>Eukaryota</taxon>
        <taxon>Fungi</taxon>
        <taxon>Dikarya</taxon>
        <taxon>Ascomycota</taxon>
        <taxon>Pezizomycotina</taxon>
        <taxon>Dothideomycetes</taxon>
        <taxon>Dothideomycetidae</taxon>
        <taxon>Mycosphaerellales</taxon>
        <taxon>Mycosphaerellaceae</taxon>
        <taxon>Zasmidium</taxon>
    </lineage>
</organism>
<dbReference type="Proteomes" id="UP000799537">
    <property type="component" value="Unassembled WGS sequence"/>
</dbReference>
<dbReference type="OrthoDB" id="3535423at2759"/>
<reference evidence="1" key="1">
    <citation type="journal article" date="2020" name="Stud. Mycol.">
        <title>101 Dothideomycetes genomes: a test case for predicting lifestyles and emergence of pathogens.</title>
        <authorList>
            <person name="Haridas S."/>
            <person name="Albert R."/>
            <person name="Binder M."/>
            <person name="Bloem J."/>
            <person name="Labutti K."/>
            <person name="Salamov A."/>
            <person name="Andreopoulos B."/>
            <person name="Baker S."/>
            <person name="Barry K."/>
            <person name="Bills G."/>
            <person name="Bluhm B."/>
            <person name="Cannon C."/>
            <person name="Castanera R."/>
            <person name="Culley D."/>
            <person name="Daum C."/>
            <person name="Ezra D."/>
            <person name="Gonzalez J."/>
            <person name="Henrissat B."/>
            <person name="Kuo A."/>
            <person name="Liang C."/>
            <person name="Lipzen A."/>
            <person name="Lutzoni F."/>
            <person name="Magnuson J."/>
            <person name="Mondo S."/>
            <person name="Nolan M."/>
            <person name="Ohm R."/>
            <person name="Pangilinan J."/>
            <person name="Park H.-J."/>
            <person name="Ramirez L."/>
            <person name="Alfaro M."/>
            <person name="Sun H."/>
            <person name="Tritt A."/>
            <person name="Yoshinaga Y."/>
            <person name="Zwiers L.-H."/>
            <person name="Turgeon B."/>
            <person name="Goodwin S."/>
            <person name="Spatafora J."/>
            <person name="Crous P."/>
            <person name="Grigoriev I."/>
        </authorList>
    </citation>
    <scope>NUCLEOTIDE SEQUENCE</scope>
    <source>
        <strain evidence="1">ATCC 36951</strain>
    </source>
</reference>
<keyword evidence="2" id="KW-1185">Reference proteome</keyword>
<evidence type="ECO:0000313" key="2">
    <source>
        <dbReference type="Proteomes" id="UP000799537"/>
    </source>
</evidence>
<dbReference type="GeneID" id="54557026"/>
<dbReference type="EMBL" id="ML993580">
    <property type="protein sequence ID" value="KAF2172791.1"/>
    <property type="molecule type" value="Genomic_DNA"/>
</dbReference>
<dbReference type="Gene3D" id="3.40.50.720">
    <property type="entry name" value="NAD(P)-binding Rossmann-like Domain"/>
    <property type="match status" value="1"/>
</dbReference>
<dbReference type="InterPro" id="IPR036291">
    <property type="entry name" value="NAD(P)-bd_dom_sf"/>
</dbReference>
<protein>
    <recommendedName>
        <fullName evidence="3">NAD(P)-binding domain-containing protein</fullName>
    </recommendedName>
</protein>
<name>A0A6A6D090_ZASCE</name>
<dbReference type="PANTHER" id="PTHR14097">
    <property type="entry name" value="OXIDOREDUCTASE HTATIP2"/>
    <property type="match status" value="1"/>
</dbReference>
<accession>A0A6A6D090</accession>
<dbReference type="RefSeq" id="XP_033673680.1">
    <property type="nucleotide sequence ID" value="XM_033803754.1"/>
</dbReference>
<dbReference type="SUPFAM" id="SSF51735">
    <property type="entry name" value="NAD(P)-binding Rossmann-fold domains"/>
    <property type="match status" value="1"/>
</dbReference>
<dbReference type="AlphaFoldDB" id="A0A6A6D090"/>
<dbReference type="PANTHER" id="PTHR14097:SF9">
    <property type="entry name" value="EPIMERASE, PUTATIVE (AFU_ORTHOLOGUE AFUA_8G07320)-RELATED"/>
    <property type="match status" value="1"/>
</dbReference>
<gene>
    <name evidence="1" type="ORF">M409DRAFT_16752</name>
</gene>